<dbReference type="PANTHER" id="PTHR45436">
    <property type="entry name" value="SENSOR HISTIDINE KINASE YKOH"/>
    <property type="match status" value="1"/>
</dbReference>
<dbReference type="GO" id="GO:0005524">
    <property type="term" value="F:ATP binding"/>
    <property type="evidence" value="ECO:0007669"/>
    <property type="project" value="UniProtKB-KW"/>
</dbReference>
<keyword evidence="10 14" id="KW-0067">ATP-binding</keyword>
<dbReference type="InterPro" id="IPR036097">
    <property type="entry name" value="HisK_dim/P_sf"/>
</dbReference>
<evidence type="ECO:0000256" key="5">
    <source>
        <dbReference type="ARBA" id="ARBA00022553"/>
    </source>
</evidence>
<evidence type="ECO:0000256" key="14">
    <source>
        <dbReference type="RuleBase" id="RU364088"/>
    </source>
</evidence>
<dbReference type="GO" id="GO:0005886">
    <property type="term" value="C:plasma membrane"/>
    <property type="evidence" value="ECO:0007669"/>
    <property type="project" value="UniProtKB-SubCell"/>
</dbReference>
<dbReference type="Pfam" id="PF00512">
    <property type="entry name" value="HisKA"/>
    <property type="match status" value="1"/>
</dbReference>
<evidence type="ECO:0000256" key="2">
    <source>
        <dbReference type="ARBA" id="ARBA00004533"/>
    </source>
</evidence>
<evidence type="ECO:0000256" key="11">
    <source>
        <dbReference type="ARBA" id="ARBA00022989"/>
    </source>
</evidence>
<dbReference type="SMART" id="SM00387">
    <property type="entry name" value="HATPase_c"/>
    <property type="match status" value="1"/>
</dbReference>
<dbReference type="Gene3D" id="3.30.565.10">
    <property type="entry name" value="Histidine kinase-like ATPase, C-terminal domain"/>
    <property type="match status" value="1"/>
</dbReference>
<dbReference type="InterPro" id="IPR006290">
    <property type="entry name" value="CztS_silS_copS"/>
</dbReference>
<evidence type="ECO:0000256" key="6">
    <source>
        <dbReference type="ARBA" id="ARBA00022679"/>
    </source>
</evidence>
<evidence type="ECO:0000256" key="8">
    <source>
        <dbReference type="ARBA" id="ARBA00022741"/>
    </source>
</evidence>
<comment type="catalytic activity">
    <reaction evidence="1 14">
        <text>ATP + protein L-histidine = ADP + protein N-phospho-L-histidine.</text>
        <dbReference type="EC" id="2.7.13.3"/>
    </reaction>
</comment>
<feature type="transmembrane region" description="Helical" evidence="14">
    <location>
        <begin position="151"/>
        <end position="175"/>
    </location>
</feature>
<evidence type="ECO:0000256" key="10">
    <source>
        <dbReference type="ARBA" id="ARBA00022840"/>
    </source>
</evidence>
<keyword evidence="11 14" id="KW-1133">Transmembrane helix</keyword>
<dbReference type="FunFam" id="1.10.287.130:FF:000001">
    <property type="entry name" value="Two-component sensor histidine kinase"/>
    <property type="match status" value="1"/>
</dbReference>
<proteinExistence type="predicted"/>
<keyword evidence="6 14" id="KW-0808">Transferase</keyword>
<comment type="function">
    <text evidence="14">Member of a two-component regulatory system.</text>
</comment>
<evidence type="ECO:0000256" key="4">
    <source>
        <dbReference type="ARBA" id="ARBA00022519"/>
    </source>
</evidence>
<name>A0A6G4QU76_9CAUL</name>
<gene>
    <name evidence="18" type="ORF">G5B46_04630</name>
</gene>
<dbReference type="InterPro" id="IPR036890">
    <property type="entry name" value="HATPase_C_sf"/>
</dbReference>
<evidence type="ECO:0000256" key="1">
    <source>
        <dbReference type="ARBA" id="ARBA00000085"/>
    </source>
</evidence>
<organism evidence="18">
    <name type="scientific">Caulobacter sp. 602-2</name>
    <dbReference type="NCBI Taxonomy" id="2710887"/>
    <lineage>
        <taxon>Bacteria</taxon>
        <taxon>Pseudomonadati</taxon>
        <taxon>Pseudomonadota</taxon>
        <taxon>Alphaproteobacteria</taxon>
        <taxon>Caulobacterales</taxon>
        <taxon>Caulobacteraceae</taxon>
        <taxon>Caulobacter</taxon>
    </lineage>
</organism>
<dbReference type="Pfam" id="PF02518">
    <property type="entry name" value="HATPase_c"/>
    <property type="match status" value="1"/>
</dbReference>
<dbReference type="InterPro" id="IPR003594">
    <property type="entry name" value="HATPase_dom"/>
</dbReference>
<dbReference type="InterPro" id="IPR050428">
    <property type="entry name" value="TCS_sensor_his_kinase"/>
</dbReference>
<evidence type="ECO:0000256" key="7">
    <source>
        <dbReference type="ARBA" id="ARBA00022692"/>
    </source>
</evidence>
<dbReference type="AlphaFoldDB" id="A0A6G4QU76"/>
<dbReference type="PROSITE" id="PS50885">
    <property type="entry name" value="HAMP"/>
    <property type="match status" value="1"/>
</dbReference>
<keyword evidence="12 14" id="KW-0902">Two-component regulatory system</keyword>
<dbReference type="SUPFAM" id="SSF47384">
    <property type="entry name" value="Homodimeric domain of signal transducing histidine kinase"/>
    <property type="match status" value="1"/>
</dbReference>
<keyword evidence="4 14" id="KW-0997">Cell inner membrane</keyword>
<protein>
    <recommendedName>
        <fullName evidence="14">Sensor protein</fullName>
        <ecNumber evidence="14">2.7.13.3</ecNumber>
    </recommendedName>
</protein>
<evidence type="ECO:0000256" key="15">
    <source>
        <dbReference type="SAM" id="MobiDB-lite"/>
    </source>
</evidence>
<feature type="transmembrane region" description="Helical" evidence="14">
    <location>
        <begin position="6"/>
        <end position="32"/>
    </location>
</feature>
<feature type="domain" description="Histidine kinase" evidence="16">
    <location>
        <begin position="237"/>
        <end position="451"/>
    </location>
</feature>
<feature type="domain" description="HAMP" evidence="17">
    <location>
        <begin position="176"/>
        <end position="229"/>
    </location>
</feature>
<reference evidence="18" key="1">
    <citation type="submission" date="2020-02" db="EMBL/GenBank/DDBJ databases">
        <authorList>
            <person name="Gao J."/>
            <person name="Sun J."/>
        </authorList>
    </citation>
    <scope>NUCLEOTIDE SEQUENCE</scope>
    <source>
        <strain evidence="18">602-2</strain>
    </source>
</reference>
<keyword evidence="3 14" id="KW-1003">Cell membrane</keyword>
<keyword evidence="5" id="KW-0597">Phosphoprotein</keyword>
<evidence type="ECO:0000313" key="18">
    <source>
        <dbReference type="EMBL" id="NGM48884.1"/>
    </source>
</evidence>
<dbReference type="SMART" id="SM00304">
    <property type="entry name" value="HAMP"/>
    <property type="match status" value="1"/>
</dbReference>
<evidence type="ECO:0000256" key="3">
    <source>
        <dbReference type="ARBA" id="ARBA00022475"/>
    </source>
</evidence>
<dbReference type="CDD" id="cd00082">
    <property type="entry name" value="HisKA"/>
    <property type="match status" value="1"/>
</dbReference>
<keyword evidence="9 14" id="KW-0418">Kinase</keyword>
<dbReference type="InterPro" id="IPR004358">
    <property type="entry name" value="Sig_transdc_His_kin-like_C"/>
</dbReference>
<dbReference type="PRINTS" id="PR00344">
    <property type="entry name" value="BCTRLSENSOR"/>
</dbReference>
<comment type="caution">
    <text evidence="18">The sequence shown here is derived from an EMBL/GenBank/DDBJ whole genome shotgun (WGS) entry which is preliminary data.</text>
</comment>
<dbReference type="Gene3D" id="6.10.340.10">
    <property type="match status" value="1"/>
</dbReference>
<keyword evidence="13 14" id="KW-0472">Membrane</keyword>
<dbReference type="InterPro" id="IPR005467">
    <property type="entry name" value="His_kinase_dom"/>
</dbReference>
<dbReference type="EMBL" id="JAAKGT010000002">
    <property type="protein sequence ID" value="NGM48884.1"/>
    <property type="molecule type" value="Genomic_DNA"/>
</dbReference>
<keyword evidence="8 14" id="KW-0547">Nucleotide-binding</keyword>
<dbReference type="NCBIfam" id="TIGR01386">
    <property type="entry name" value="cztS_silS_copS"/>
    <property type="match status" value="1"/>
</dbReference>
<dbReference type="Pfam" id="PF00672">
    <property type="entry name" value="HAMP"/>
    <property type="match status" value="1"/>
</dbReference>
<dbReference type="SUPFAM" id="SSF55874">
    <property type="entry name" value="ATPase domain of HSP90 chaperone/DNA topoisomerase II/histidine kinase"/>
    <property type="match status" value="1"/>
</dbReference>
<dbReference type="PANTHER" id="PTHR45436:SF9">
    <property type="entry name" value="SENSOR PROTEIN"/>
    <property type="match status" value="1"/>
</dbReference>
<accession>A0A6G4QU76</accession>
<dbReference type="EC" id="2.7.13.3" evidence="14"/>
<dbReference type="GO" id="GO:0000155">
    <property type="term" value="F:phosphorelay sensor kinase activity"/>
    <property type="evidence" value="ECO:0007669"/>
    <property type="project" value="InterPro"/>
</dbReference>
<evidence type="ECO:0000256" key="9">
    <source>
        <dbReference type="ARBA" id="ARBA00022777"/>
    </source>
</evidence>
<evidence type="ECO:0000256" key="13">
    <source>
        <dbReference type="ARBA" id="ARBA00023136"/>
    </source>
</evidence>
<dbReference type="InterPro" id="IPR003660">
    <property type="entry name" value="HAMP_dom"/>
</dbReference>
<evidence type="ECO:0000259" key="17">
    <source>
        <dbReference type="PROSITE" id="PS50885"/>
    </source>
</evidence>
<feature type="region of interest" description="Disordered" evidence="15">
    <location>
        <begin position="447"/>
        <end position="470"/>
    </location>
</feature>
<dbReference type="CDD" id="cd00075">
    <property type="entry name" value="HATPase"/>
    <property type="match status" value="1"/>
</dbReference>
<dbReference type="InterPro" id="IPR003661">
    <property type="entry name" value="HisK_dim/P_dom"/>
</dbReference>
<dbReference type="PROSITE" id="PS50109">
    <property type="entry name" value="HIS_KIN"/>
    <property type="match status" value="1"/>
</dbReference>
<comment type="subcellular location">
    <subcellularLocation>
        <location evidence="2 14">Cell inner membrane</location>
    </subcellularLocation>
</comment>
<dbReference type="Gene3D" id="1.10.287.130">
    <property type="match status" value="1"/>
</dbReference>
<sequence>MAPKSIAGRLALMFAIATTLVSVLAGVAIFGFQSLELRRHQAEELNARMEIIDAMIRHAGDPKRWPMLGDKLESFTPANGSTRYRVDCPDARFRFAPDDALARARDGVDLIHFDGKRYMTLTRRVPPYLERPEVRLVIATDTAPFDASRRVLGVGVLAVSLVTIALVSLLGWWVARKGLAPVDRLSQRARALNPNDLGLRMPTHDLPTELVGLMTAFNGALDRLQDAYERLASFNADVAHELRTPLGNLIGQTQVALSRPRDAGELEEVLHSNLEELDRLRCIINDMLFMARADQGALAANLETVSLAALTHKTADFLDVLFEDAGVALEVVGDGLVAADASLLGRAVTNLLDNAIRHGVDCKTVRVTIEPQPDGKVCLGVRNRGGPIPEAHLARLFDRFYRLDRAREHSHDVHGLGLAVVKAIVTMHGGAVFARCDEGEVLIGFTLPGGAAPSGDPQEPATRRGQPVQA</sequence>
<dbReference type="SMART" id="SM00388">
    <property type="entry name" value="HisKA"/>
    <property type="match status" value="1"/>
</dbReference>
<evidence type="ECO:0000259" key="16">
    <source>
        <dbReference type="PROSITE" id="PS50109"/>
    </source>
</evidence>
<keyword evidence="7 14" id="KW-0812">Transmembrane</keyword>
<evidence type="ECO:0000256" key="12">
    <source>
        <dbReference type="ARBA" id="ARBA00023012"/>
    </source>
</evidence>